<evidence type="ECO:0000313" key="3">
    <source>
        <dbReference type="EMBL" id="KAK8852026.1"/>
    </source>
</evidence>
<gene>
    <name evidence="3" type="ORF">PGQ11_014505</name>
</gene>
<protein>
    <submittedName>
        <fullName evidence="3">PLP-dependent transferase</fullName>
    </submittedName>
</protein>
<dbReference type="Gene3D" id="3.90.1150.10">
    <property type="entry name" value="Aspartate Aminotransferase, domain 1"/>
    <property type="match status" value="2"/>
</dbReference>
<dbReference type="InterPro" id="IPR015424">
    <property type="entry name" value="PyrdxlP-dep_Trfase"/>
</dbReference>
<dbReference type="EMBL" id="JAPCWZ010000009">
    <property type="protein sequence ID" value="KAK8852026.1"/>
    <property type="molecule type" value="Genomic_DNA"/>
</dbReference>
<dbReference type="SUPFAM" id="SSF53383">
    <property type="entry name" value="PLP-dependent transferases"/>
    <property type="match status" value="1"/>
</dbReference>
<dbReference type="PANTHER" id="PTHR43510">
    <property type="entry name" value="AMINOTRANSFERASE FUNCTION, HYPOTHETICAL (EUROFUNG)"/>
    <property type="match status" value="1"/>
</dbReference>
<comment type="caution">
    <text evidence="3">The sequence shown here is derived from an EMBL/GenBank/DDBJ whole genome shotgun (WGS) entry which is preliminary data.</text>
</comment>
<dbReference type="GO" id="GO:0016740">
    <property type="term" value="F:transferase activity"/>
    <property type="evidence" value="ECO:0007669"/>
    <property type="project" value="UniProtKB-KW"/>
</dbReference>
<sequence>MEPMVEPTEIEKWMRHSEDNPGVLNLAHSHCSSISLDGLVQFDTRRPQDNRKQRESSHSNPLDLGAILAGNTHRTSRELRNRIAELYGRGPKRQVRTENVIVTSGGEQAIDLIFNKLIQPSDHVISMIPNSEHLRNKPKHMGCKFTRWMIVISNPIIPTGVMIPKDVLKAIVEVARHHDAILVSYEAWRPLFLTQPRPPSVATLDWIKTIAISSVSEVWGLTGIQIGWIASPDRECIEWLADRYSSNHVSRLDVQVALYAMHPSVRPHLLSRSIDLAKCNLELLSQFVNVHHQVSWVKPTAGTTAYLQFREKGSHEPVDDQDFCQSLLRNDNVLLMPGSLDGWTYQSRGYVRINYVCNTKKLKRALKLLSQYLKER</sequence>
<accession>A0ABR2HSJ4</accession>
<organism evidence="3 4">
    <name type="scientific">Apiospora arundinis</name>
    <dbReference type="NCBI Taxonomy" id="335852"/>
    <lineage>
        <taxon>Eukaryota</taxon>
        <taxon>Fungi</taxon>
        <taxon>Dikarya</taxon>
        <taxon>Ascomycota</taxon>
        <taxon>Pezizomycotina</taxon>
        <taxon>Sordariomycetes</taxon>
        <taxon>Xylariomycetidae</taxon>
        <taxon>Amphisphaeriales</taxon>
        <taxon>Apiosporaceae</taxon>
        <taxon>Apiospora</taxon>
    </lineage>
</organism>
<dbReference type="InterPro" id="IPR015422">
    <property type="entry name" value="PyrdxlP-dep_Trfase_small"/>
</dbReference>
<keyword evidence="3" id="KW-0808">Transferase</keyword>
<name>A0ABR2HSJ4_9PEZI</name>
<evidence type="ECO:0000256" key="1">
    <source>
        <dbReference type="SAM" id="MobiDB-lite"/>
    </source>
</evidence>
<dbReference type="CDD" id="cd00609">
    <property type="entry name" value="AAT_like"/>
    <property type="match status" value="1"/>
</dbReference>
<evidence type="ECO:0000313" key="4">
    <source>
        <dbReference type="Proteomes" id="UP001390339"/>
    </source>
</evidence>
<dbReference type="Pfam" id="PF00155">
    <property type="entry name" value="Aminotran_1_2"/>
    <property type="match status" value="2"/>
</dbReference>
<reference evidence="3 4" key="1">
    <citation type="journal article" date="2024" name="IMA Fungus">
        <title>Apiospora arundinis, a panoply of carbohydrate-active enzymes and secondary metabolites.</title>
        <authorList>
            <person name="Sorensen T."/>
            <person name="Petersen C."/>
            <person name="Muurmann A.T."/>
            <person name="Christiansen J.V."/>
            <person name="Brundto M.L."/>
            <person name="Overgaard C.K."/>
            <person name="Boysen A.T."/>
            <person name="Wollenberg R.D."/>
            <person name="Larsen T.O."/>
            <person name="Sorensen J.L."/>
            <person name="Nielsen K.L."/>
            <person name="Sondergaard T.E."/>
        </authorList>
    </citation>
    <scope>NUCLEOTIDE SEQUENCE [LARGE SCALE GENOMIC DNA]</scope>
    <source>
        <strain evidence="3 4">AAU 773</strain>
    </source>
</reference>
<dbReference type="Proteomes" id="UP001390339">
    <property type="component" value="Unassembled WGS sequence"/>
</dbReference>
<dbReference type="PANTHER" id="PTHR43510:SF1">
    <property type="entry name" value="AMINOTRANSFERASE FUNCTION, HYPOTHETICAL (EUROFUNG)"/>
    <property type="match status" value="1"/>
</dbReference>
<proteinExistence type="predicted"/>
<feature type="compositionally biased region" description="Basic and acidic residues" evidence="1">
    <location>
        <begin position="47"/>
        <end position="57"/>
    </location>
</feature>
<feature type="region of interest" description="Disordered" evidence="1">
    <location>
        <begin position="47"/>
        <end position="66"/>
    </location>
</feature>
<dbReference type="Gene3D" id="3.40.640.10">
    <property type="entry name" value="Type I PLP-dependent aspartate aminotransferase-like (Major domain)"/>
    <property type="match status" value="2"/>
</dbReference>
<feature type="domain" description="Aminotransferase class I/classII large" evidence="2">
    <location>
        <begin position="149"/>
        <end position="367"/>
    </location>
</feature>
<dbReference type="InterPro" id="IPR015421">
    <property type="entry name" value="PyrdxlP-dep_Trfase_major"/>
</dbReference>
<feature type="domain" description="Aminotransferase class I/classII large" evidence="2">
    <location>
        <begin position="75"/>
        <end position="147"/>
    </location>
</feature>
<dbReference type="InterPro" id="IPR004839">
    <property type="entry name" value="Aminotransferase_I/II_large"/>
</dbReference>
<evidence type="ECO:0000259" key="2">
    <source>
        <dbReference type="Pfam" id="PF00155"/>
    </source>
</evidence>
<keyword evidence="4" id="KW-1185">Reference proteome</keyword>